<evidence type="ECO:0000313" key="3">
    <source>
        <dbReference type="Proteomes" id="UP000011761"/>
    </source>
</evidence>
<protein>
    <submittedName>
        <fullName evidence="2">Uncharacterized protein</fullName>
    </submittedName>
</protein>
<feature type="region of interest" description="Disordered" evidence="1">
    <location>
        <begin position="56"/>
        <end position="86"/>
    </location>
</feature>
<evidence type="ECO:0000256" key="1">
    <source>
        <dbReference type="SAM" id="MobiDB-lite"/>
    </source>
</evidence>
<dbReference type="GeneID" id="19114496"/>
<organism evidence="2 3">
    <name type="scientific">Baudoinia panamericana (strain UAMH 10762)</name>
    <name type="common">Angels' share fungus</name>
    <name type="synonym">Baudoinia compniacensis (strain UAMH 10762)</name>
    <dbReference type="NCBI Taxonomy" id="717646"/>
    <lineage>
        <taxon>Eukaryota</taxon>
        <taxon>Fungi</taxon>
        <taxon>Dikarya</taxon>
        <taxon>Ascomycota</taxon>
        <taxon>Pezizomycotina</taxon>
        <taxon>Dothideomycetes</taxon>
        <taxon>Dothideomycetidae</taxon>
        <taxon>Mycosphaerellales</taxon>
        <taxon>Teratosphaeriaceae</taxon>
        <taxon>Baudoinia</taxon>
    </lineage>
</organism>
<evidence type="ECO:0000313" key="2">
    <source>
        <dbReference type="EMBL" id="EMC97500.1"/>
    </source>
</evidence>
<keyword evidence="3" id="KW-1185">Reference proteome</keyword>
<sequence>MLLYMHARLELSCVAFTGATSCVRRTAMRWHESPVSCRQRCDCACVKQSQRRRKEWMQSQVQTEVDGGQRERKGATMGWKVPSRPR</sequence>
<dbReference type="Proteomes" id="UP000011761">
    <property type="component" value="Unassembled WGS sequence"/>
</dbReference>
<dbReference type="AlphaFoldDB" id="M2NEX3"/>
<gene>
    <name evidence="2" type="ORF">BAUCODRAFT_454303</name>
</gene>
<dbReference type="RefSeq" id="XP_007675849.1">
    <property type="nucleotide sequence ID" value="XM_007677659.1"/>
</dbReference>
<proteinExistence type="predicted"/>
<reference evidence="2 3" key="1">
    <citation type="journal article" date="2012" name="PLoS Pathog.">
        <title>Diverse lifestyles and strategies of plant pathogenesis encoded in the genomes of eighteen Dothideomycetes fungi.</title>
        <authorList>
            <person name="Ohm R.A."/>
            <person name="Feau N."/>
            <person name="Henrissat B."/>
            <person name="Schoch C.L."/>
            <person name="Horwitz B.A."/>
            <person name="Barry K.W."/>
            <person name="Condon B.J."/>
            <person name="Copeland A.C."/>
            <person name="Dhillon B."/>
            <person name="Glaser F."/>
            <person name="Hesse C.N."/>
            <person name="Kosti I."/>
            <person name="LaButti K."/>
            <person name="Lindquist E.A."/>
            <person name="Lucas S."/>
            <person name="Salamov A.A."/>
            <person name="Bradshaw R.E."/>
            <person name="Ciuffetti L."/>
            <person name="Hamelin R.C."/>
            <person name="Kema G.H.J."/>
            <person name="Lawrence C."/>
            <person name="Scott J.A."/>
            <person name="Spatafora J.W."/>
            <person name="Turgeon B.G."/>
            <person name="de Wit P.J.G.M."/>
            <person name="Zhong S."/>
            <person name="Goodwin S.B."/>
            <person name="Grigoriev I.V."/>
        </authorList>
    </citation>
    <scope>NUCLEOTIDE SEQUENCE [LARGE SCALE GENOMIC DNA]</scope>
    <source>
        <strain evidence="2 3">UAMH 10762</strain>
    </source>
</reference>
<accession>M2NEX3</accession>
<name>M2NEX3_BAUPA</name>
<dbReference type="KEGG" id="bcom:BAUCODRAFT_454303"/>
<dbReference type="EMBL" id="KB445554">
    <property type="protein sequence ID" value="EMC97500.1"/>
    <property type="molecule type" value="Genomic_DNA"/>
</dbReference>
<dbReference type="HOGENOM" id="CLU_2497543_0_0_1"/>